<proteinExistence type="predicted"/>
<evidence type="ECO:0000313" key="1">
    <source>
        <dbReference type="EMBL" id="KAJ0017688.1"/>
    </source>
</evidence>
<organism evidence="1 2">
    <name type="scientific">Pistacia integerrima</name>
    <dbReference type="NCBI Taxonomy" id="434235"/>
    <lineage>
        <taxon>Eukaryota</taxon>
        <taxon>Viridiplantae</taxon>
        <taxon>Streptophyta</taxon>
        <taxon>Embryophyta</taxon>
        <taxon>Tracheophyta</taxon>
        <taxon>Spermatophyta</taxon>
        <taxon>Magnoliopsida</taxon>
        <taxon>eudicotyledons</taxon>
        <taxon>Gunneridae</taxon>
        <taxon>Pentapetalae</taxon>
        <taxon>rosids</taxon>
        <taxon>malvids</taxon>
        <taxon>Sapindales</taxon>
        <taxon>Anacardiaceae</taxon>
        <taxon>Pistacia</taxon>
    </lineage>
</organism>
<dbReference type="EMBL" id="CM047747">
    <property type="protein sequence ID" value="KAJ0017688.1"/>
    <property type="molecule type" value="Genomic_DNA"/>
</dbReference>
<gene>
    <name evidence="1" type="ORF">Pint_11165</name>
</gene>
<name>A0ACC0XH19_9ROSI</name>
<protein>
    <submittedName>
        <fullName evidence="1">Uncharacterized protein</fullName>
    </submittedName>
</protein>
<accession>A0ACC0XH19</accession>
<keyword evidence="2" id="KW-1185">Reference proteome</keyword>
<sequence length="60" mass="7000">MTVTYFIGFAKTFFFGYCWRVKTCRMRARHVSSKVGHHVEEETSKGRKQATSPKDRCPLT</sequence>
<dbReference type="Proteomes" id="UP001163603">
    <property type="component" value="Chromosome 12"/>
</dbReference>
<evidence type="ECO:0000313" key="2">
    <source>
        <dbReference type="Proteomes" id="UP001163603"/>
    </source>
</evidence>
<reference evidence="2" key="1">
    <citation type="journal article" date="2023" name="G3 (Bethesda)">
        <title>Genome assembly and association tests identify interacting loci associated with vigor, precocity, and sex in interspecific pistachio rootstocks.</title>
        <authorList>
            <person name="Palmer W."/>
            <person name="Jacygrad E."/>
            <person name="Sagayaradj S."/>
            <person name="Cavanaugh K."/>
            <person name="Han R."/>
            <person name="Bertier L."/>
            <person name="Beede B."/>
            <person name="Kafkas S."/>
            <person name="Golino D."/>
            <person name="Preece J."/>
            <person name="Michelmore R."/>
        </authorList>
    </citation>
    <scope>NUCLEOTIDE SEQUENCE [LARGE SCALE GENOMIC DNA]</scope>
</reference>
<comment type="caution">
    <text evidence="1">The sequence shown here is derived from an EMBL/GenBank/DDBJ whole genome shotgun (WGS) entry which is preliminary data.</text>
</comment>